<dbReference type="InterPro" id="IPR000485">
    <property type="entry name" value="AsnC-type_HTH_dom"/>
</dbReference>
<evidence type="ECO:0000256" key="2">
    <source>
        <dbReference type="ARBA" id="ARBA00023125"/>
    </source>
</evidence>
<dbReference type="Gene3D" id="1.10.10.10">
    <property type="entry name" value="Winged helix-like DNA-binding domain superfamily/Winged helix DNA-binding domain"/>
    <property type="match status" value="1"/>
</dbReference>
<dbReference type="CDD" id="cd00090">
    <property type="entry name" value="HTH_ARSR"/>
    <property type="match status" value="1"/>
</dbReference>
<proteinExistence type="predicted"/>
<dbReference type="PRINTS" id="PR00033">
    <property type="entry name" value="HTHASNC"/>
</dbReference>
<dbReference type="GO" id="GO:0043200">
    <property type="term" value="P:response to amino acid"/>
    <property type="evidence" value="ECO:0007669"/>
    <property type="project" value="TreeGrafter"/>
</dbReference>
<dbReference type="GO" id="GO:0006355">
    <property type="term" value="P:regulation of DNA-templated transcription"/>
    <property type="evidence" value="ECO:0007669"/>
    <property type="project" value="UniProtKB-ARBA"/>
</dbReference>
<dbReference type="Pfam" id="PF01037">
    <property type="entry name" value="AsnC_trans_reg"/>
    <property type="match status" value="1"/>
</dbReference>
<dbReference type="Proteomes" id="UP000266389">
    <property type="component" value="Unassembled WGS sequence"/>
</dbReference>
<dbReference type="InterPro" id="IPR036390">
    <property type="entry name" value="WH_DNA-bd_sf"/>
</dbReference>
<protein>
    <submittedName>
        <fullName evidence="5">Lrp/AsnC family transcriptional regulator</fullName>
    </submittedName>
</protein>
<dbReference type="InterPro" id="IPR019887">
    <property type="entry name" value="Tscrpt_reg_AsnC/Lrp_C"/>
</dbReference>
<dbReference type="InterPro" id="IPR011991">
    <property type="entry name" value="ArsR-like_HTH"/>
</dbReference>
<keyword evidence="2" id="KW-0238">DNA-binding</keyword>
<gene>
    <name evidence="5" type="ORF">D0433_02630</name>
</gene>
<accession>A0A395M2T7</accession>
<dbReference type="PANTHER" id="PTHR30154:SF34">
    <property type="entry name" value="TRANSCRIPTIONAL REGULATOR AZLB"/>
    <property type="match status" value="1"/>
</dbReference>
<dbReference type="SUPFAM" id="SSF54909">
    <property type="entry name" value="Dimeric alpha+beta barrel"/>
    <property type="match status" value="1"/>
</dbReference>
<dbReference type="AlphaFoldDB" id="A0A395M2T7"/>
<reference evidence="5 6" key="1">
    <citation type="journal article" date="2011" name="ISME J.">
        <title>Community ecology of hot spring cyanobacterial mats: predominant populations and their functional potential.</title>
        <authorList>
            <person name="Klatt C.G."/>
            <person name="Wood J.M."/>
            <person name="Rusch D.B."/>
            <person name="Bateson M.M."/>
            <person name="Hamamura N."/>
            <person name="Heidelberg J.F."/>
            <person name="Grossman A.R."/>
            <person name="Bhaya D."/>
            <person name="Cohan F.M."/>
            <person name="Kuhl M."/>
            <person name="Bryant D.A."/>
            <person name="Ward D.M."/>
        </authorList>
    </citation>
    <scope>NUCLEOTIDE SEQUENCE [LARGE SCALE GENOMIC DNA]</scope>
    <source>
        <strain evidence="5">OS</strain>
    </source>
</reference>
<dbReference type="GO" id="GO:0043565">
    <property type="term" value="F:sequence-specific DNA binding"/>
    <property type="evidence" value="ECO:0007669"/>
    <property type="project" value="InterPro"/>
</dbReference>
<evidence type="ECO:0000313" key="5">
    <source>
        <dbReference type="EMBL" id="RFM25087.1"/>
    </source>
</evidence>
<dbReference type="PROSITE" id="PS50956">
    <property type="entry name" value="HTH_ASNC_2"/>
    <property type="match status" value="1"/>
</dbReference>
<feature type="domain" description="HTH asnC-type" evidence="4">
    <location>
        <begin position="5"/>
        <end position="66"/>
    </location>
</feature>
<dbReference type="Gene3D" id="3.30.70.920">
    <property type="match status" value="1"/>
</dbReference>
<comment type="caution">
    <text evidence="5">The sequence shown here is derived from an EMBL/GenBank/DDBJ whole genome shotgun (WGS) entry which is preliminary data.</text>
</comment>
<keyword evidence="3" id="KW-0804">Transcription</keyword>
<evidence type="ECO:0000256" key="3">
    <source>
        <dbReference type="ARBA" id="ARBA00023163"/>
    </source>
</evidence>
<sequence>MSWHLDKIDLKLIEMLSEDGRMRRSELAAAVGLSIPSVSERLEKLQARGIIKGFTTLVDVKKLGYDIIAFIRVTMDSSKHYPTLIQNVHKEDEITECYSVTGEGSHLIKAVVSDTSALEKLLARIQSWTGVTGTQTSIVLSEIKKSHCINSQKVLESLEHSKNNSI</sequence>
<dbReference type="GO" id="GO:0005829">
    <property type="term" value="C:cytosol"/>
    <property type="evidence" value="ECO:0007669"/>
    <property type="project" value="TreeGrafter"/>
</dbReference>
<dbReference type="PANTHER" id="PTHR30154">
    <property type="entry name" value="LEUCINE-RESPONSIVE REGULATORY PROTEIN"/>
    <property type="match status" value="1"/>
</dbReference>
<dbReference type="Pfam" id="PF13412">
    <property type="entry name" value="HTH_24"/>
    <property type="match status" value="1"/>
</dbReference>
<evidence type="ECO:0000256" key="1">
    <source>
        <dbReference type="ARBA" id="ARBA00023015"/>
    </source>
</evidence>
<dbReference type="InterPro" id="IPR036388">
    <property type="entry name" value="WH-like_DNA-bd_sf"/>
</dbReference>
<evidence type="ECO:0000313" key="6">
    <source>
        <dbReference type="Proteomes" id="UP000266389"/>
    </source>
</evidence>
<dbReference type="InterPro" id="IPR011008">
    <property type="entry name" value="Dimeric_a/b-barrel"/>
</dbReference>
<dbReference type="SMART" id="SM00344">
    <property type="entry name" value="HTH_ASNC"/>
    <property type="match status" value="1"/>
</dbReference>
<name>A0A395M2T7_9BACT</name>
<dbReference type="EMBL" id="PHFL01000010">
    <property type="protein sequence ID" value="RFM25087.1"/>
    <property type="molecule type" value="Genomic_DNA"/>
</dbReference>
<dbReference type="InterPro" id="IPR019888">
    <property type="entry name" value="Tscrpt_reg_AsnC-like"/>
</dbReference>
<evidence type="ECO:0000259" key="4">
    <source>
        <dbReference type="PROSITE" id="PS50956"/>
    </source>
</evidence>
<keyword evidence="1" id="KW-0805">Transcription regulation</keyword>
<dbReference type="SUPFAM" id="SSF46785">
    <property type="entry name" value="Winged helix' DNA-binding domain"/>
    <property type="match status" value="1"/>
</dbReference>
<organism evidence="5 6">
    <name type="scientific">Candidatus Thermochlorobacter aerophilus</name>
    <dbReference type="NCBI Taxonomy" id="1868324"/>
    <lineage>
        <taxon>Bacteria</taxon>
        <taxon>Pseudomonadati</taxon>
        <taxon>Chlorobiota</taxon>
        <taxon>Chlorobiia</taxon>
        <taxon>Chlorobiales</taxon>
        <taxon>Candidatus Thermochlorobacteriaceae</taxon>
        <taxon>Candidatus Thermochlorobacter</taxon>
    </lineage>
</organism>